<name>A0A3N1DDL2_9ACTN</name>
<reference evidence="2 3" key="1">
    <citation type="submission" date="2018-11" db="EMBL/GenBank/DDBJ databases">
        <title>Sequencing the genomes of 1000 actinobacteria strains.</title>
        <authorList>
            <person name="Klenk H.-P."/>
        </authorList>
    </citation>
    <scope>NUCLEOTIDE SEQUENCE [LARGE SCALE GENOMIC DNA]</scope>
    <source>
        <strain evidence="2 3">DSM 44254</strain>
    </source>
</reference>
<comment type="caution">
    <text evidence="2">The sequence shown here is derived from an EMBL/GenBank/DDBJ whole genome shotgun (WGS) entry which is preliminary data.</text>
</comment>
<keyword evidence="3" id="KW-1185">Reference proteome</keyword>
<feature type="transmembrane region" description="Helical" evidence="1">
    <location>
        <begin position="87"/>
        <end position="109"/>
    </location>
</feature>
<gene>
    <name evidence="2" type="ORF">EDD29_9021</name>
</gene>
<dbReference type="AlphaFoldDB" id="A0A3N1DDL2"/>
<accession>A0A3N1DDL2</accession>
<evidence type="ECO:0000313" key="3">
    <source>
        <dbReference type="Proteomes" id="UP000272400"/>
    </source>
</evidence>
<keyword evidence="1" id="KW-0812">Transmembrane</keyword>
<protein>
    <recommendedName>
        <fullName evidence="4">Interferon-induced transmembrane protein</fullName>
    </recommendedName>
</protein>
<sequence>MSYGYPNPDPGSYGYGIPGHPNQYGGYGPPPPPPSNGAAIGALVANIILTITCCGLFAIPGIVTAAIAMGRYQTDPVSARKLTTASWIIFGVAIVLGILLVIVYVFFLASFSEGGGSDWVDNGGQRI</sequence>
<dbReference type="RefSeq" id="WP_211360182.1">
    <property type="nucleotide sequence ID" value="NZ_RJKE01000001.1"/>
</dbReference>
<feature type="transmembrane region" description="Helical" evidence="1">
    <location>
        <begin position="38"/>
        <end position="67"/>
    </location>
</feature>
<dbReference type="Proteomes" id="UP000272400">
    <property type="component" value="Unassembled WGS sequence"/>
</dbReference>
<evidence type="ECO:0008006" key="4">
    <source>
        <dbReference type="Google" id="ProtNLM"/>
    </source>
</evidence>
<evidence type="ECO:0000313" key="2">
    <source>
        <dbReference type="EMBL" id="ROO91268.1"/>
    </source>
</evidence>
<dbReference type="EMBL" id="RJKE01000001">
    <property type="protein sequence ID" value="ROO91268.1"/>
    <property type="molecule type" value="Genomic_DNA"/>
</dbReference>
<keyword evidence="1" id="KW-1133">Transmembrane helix</keyword>
<keyword evidence="1" id="KW-0472">Membrane</keyword>
<proteinExistence type="predicted"/>
<organism evidence="2 3">
    <name type="scientific">Actinocorallia herbida</name>
    <dbReference type="NCBI Taxonomy" id="58109"/>
    <lineage>
        <taxon>Bacteria</taxon>
        <taxon>Bacillati</taxon>
        <taxon>Actinomycetota</taxon>
        <taxon>Actinomycetes</taxon>
        <taxon>Streptosporangiales</taxon>
        <taxon>Thermomonosporaceae</taxon>
        <taxon>Actinocorallia</taxon>
    </lineage>
</organism>
<evidence type="ECO:0000256" key="1">
    <source>
        <dbReference type="SAM" id="Phobius"/>
    </source>
</evidence>